<keyword evidence="1" id="KW-1133">Transmembrane helix</keyword>
<organism evidence="2 3">
    <name type="scientific">Lentibacillus salinarum</name>
    <dbReference type="NCBI Taxonomy" id="446820"/>
    <lineage>
        <taxon>Bacteria</taxon>
        <taxon>Bacillati</taxon>
        <taxon>Bacillota</taxon>
        <taxon>Bacilli</taxon>
        <taxon>Bacillales</taxon>
        <taxon>Bacillaceae</taxon>
        <taxon>Lentibacillus</taxon>
    </lineage>
</organism>
<keyword evidence="1" id="KW-0812">Transmembrane</keyword>
<name>A0ABW3ZTM4_9BACI</name>
<protein>
    <submittedName>
        <fullName evidence="2">Uncharacterized protein</fullName>
    </submittedName>
</protein>
<comment type="caution">
    <text evidence="2">The sequence shown here is derived from an EMBL/GenBank/DDBJ whole genome shotgun (WGS) entry which is preliminary data.</text>
</comment>
<evidence type="ECO:0000256" key="1">
    <source>
        <dbReference type="SAM" id="Phobius"/>
    </source>
</evidence>
<reference evidence="3" key="1">
    <citation type="journal article" date="2019" name="Int. J. Syst. Evol. Microbiol.">
        <title>The Global Catalogue of Microorganisms (GCM) 10K type strain sequencing project: providing services to taxonomists for standard genome sequencing and annotation.</title>
        <authorList>
            <consortium name="The Broad Institute Genomics Platform"/>
            <consortium name="The Broad Institute Genome Sequencing Center for Infectious Disease"/>
            <person name="Wu L."/>
            <person name="Ma J."/>
        </authorList>
    </citation>
    <scope>NUCLEOTIDE SEQUENCE [LARGE SCALE GENOMIC DNA]</scope>
    <source>
        <strain evidence="3">CCUG 54822</strain>
    </source>
</reference>
<keyword evidence="1" id="KW-0472">Membrane</keyword>
<dbReference type="EMBL" id="JBHTNH010000016">
    <property type="protein sequence ID" value="MFD1361563.1"/>
    <property type="molecule type" value="Genomic_DNA"/>
</dbReference>
<keyword evidence="3" id="KW-1185">Reference proteome</keyword>
<proteinExistence type="predicted"/>
<gene>
    <name evidence="2" type="ORF">ACFQ4A_07825</name>
</gene>
<sequence>MEMNEITSIVGVVVAIVAVGISVASLIQNQKSVERANRPYVVVYMDILQLLSTRNKFIIIKNFGKTGAIINSLTFFPEYYSKPLQQEVFKNIKDTFIAPNQSFTTIKDLGKSDDYKKITAKIKYSVGKKQYEDEFVLNEYIAKDALIPKTKPSENLTKEEVLTNLTEEVLRRSL</sequence>
<accession>A0ABW3ZTM4</accession>
<evidence type="ECO:0000313" key="2">
    <source>
        <dbReference type="EMBL" id="MFD1361563.1"/>
    </source>
</evidence>
<evidence type="ECO:0000313" key="3">
    <source>
        <dbReference type="Proteomes" id="UP001597178"/>
    </source>
</evidence>
<dbReference type="Proteomes" id="UP001597178">
    <property type="component" value="Unassembled WGS sequence"/>
</dbReference>
<feature type="transmembrane region" description="Helical" evidence="1">
    <location>
        <begin position="6"/>
        <end position="27"/>
    </location>
</feature>
<dbReference type="RefSeq" id="WP_382399254.1">
    <property type="nucleotide sequence ID" value="NZ_JBHTNH010000016.1"/>
</dbReference>